<feature type="domain" description="Cyclin-like" evidence="4">
    <location>
        <begin position="127"/>
        <end position="220"/>
    </location>
</feature>
<feature type="compositionally biased region" description="Low complexity" evidence="3">
    <location>
        <begin position="87"/>
        <end position="113"/>
    </location>
</feature>
<feature type="compositionally biased region" description="Basic and acidic residues" evidence="3">
    <location>
        <begin position="67"/>
        <end position="86"/>
    </location>
</feature>
<evidence type="ECO:0000259" key="4">
    <source>
        <dbReference type="SMART" id="SM00385"/>
    </source>
</evidence>
<evidence type="ECO:0000256" key="3">
    <source>
        <dbReference type="SAM" id="MobiDB-lite"/>
    </source>
</evidence>
<reference evidence="6" key="1">
    <citation type="submission" date="2021-01" db="EMBL/GenBank/DDBJ databases">
        <authorList>
            <person name="Corre E."/>
            <person name="Pelletier E."/>
            <person name="Niang G."/>
            <person name="Scheremetjew M."/>
            <person name="Finn R."/>
            <person name="Kale V."/>
            <person name="Holt S."/>
            <person name="Cochrane G."/>
            <person name="Meng A."/>
            <person name="Brown T."/>
            <person name="Cohen L."/>
        </authorList>
    </citation>
    <scope>NUCLEOTIDE SEQUENCE</scope>
    <source>
        <strain evidence="6">10249 10 AB</strain>
    </source>
</reference>
<dbReference type="InterPro" id="IPR013763">
    <property type="entry name" value="Cyclin-like_dom"/>
</dbReference>
<organism evidence="6">
    <name type="scientific">Pseudo-nitzschia australis</name>
    <dbReference type="NCBI Taxonomy" id="44445"/>
    <lineage>
        <taxon>Eukaryota</taxon>
        <taxon>Sar</taxon>
        <taxon>Stramenopiles</taxon>
        <taxon>Ochrophyta</taxon>
        <taxon>Bacillariophyta</taxon>
        <taxon>Bacillariophyceae</taxon>
        <taxon>Bacillariophycidae</taxon>
        <taxon>Bacillariales</taxon>
        <taxon>Bacillariaceae</taxon>
        <taxon>Pseudo-nitzschia</taxon>
    </lineage>
</organism>
<protein>
    <recommendedName>
        <fullName evidence="7">Cyclin-like domain-containing protein</fullName>
    </recommendedName>
</protein>
<dbReference type="Gene3D" id="1.10.472.10">
    <property type="entry name" value="Cyclin-like"/>
    <property type="match status" value="2"/>
</dbReference>
<accession>A0A7S4AWY1</accession>
<evidence type="ECO:0008006" key="7">
    <source>
        <dbReference type="Google" id="ProtNLM"/>
    </source>
</evidence>
<dbReference type="InterPro" id="IPR039361">
    <property type="entry name" value="Cyclin"/>
</dbReference>
<proteinExistence type="inferred from homology"/>
<dbReference type="SMART" id="SM00385">
    <property type="entry name" value="CYCLIN"/>
    <property type="match status" value="2"/>
</dbReference>
<evidence type="ECO:0000256" key="2">
    <source>
        <dbReference type="RuleBase" id="RU000383"/>
    </source>
</evidence>
<dbReference type="Pfam" id="PF02984">
    <property type="entry name" value="Cyclin_C"/>
    <property type="match status" value="1"/>
</dbReference>
<dbReference type="SUPFAM" id="SSF47954">
    <property type="entry name" value="Cyclin-like"/>
    <property type="match status" value="2"/>
</dbReference>
<dbReference type="PANTHER" id="PTHR10177">
    <property type="entry name" value="CYCLINS"/>
    <property type="match status" value="1"/>
</dbReference>
<dbReference type="FunFam" id="1.10.472.10:FF:000093">
    <property type="entry name" value="Predicted protein"/>
    <property type="match status" value="1"/>
</dbReference>
<sequence>MVDGGERLQVLLTQEANNYQTCDYLSRMQALARAREAAIEAAAAAEQQCTYSSTNSSEPSSPKKRKSWDDLTSAKESESQHTEQCRRTTATTCASSSSSASGSVSVGSSSTTSTSQINKHWREKICEWAYQVVDHFDLNREVVSTAMSHLDRYLGVYDGIVDKNLFQLLAMTCLYLSIKLNEYKHLLIPGSKSSMDTILQLSRGFFTLKEMEKMEYEVLQRLRWHVHPPTAQLFVKHFLFFLSAEEHELHDLAQFMIELSVMDYFFVSYKPSEIAMAALLNSMDRLGKSASQVKFPITRFIDIQSPAIIACRERLSLIYAQANEQGGLDDPEITPTRSEATTEVPEPARLQRTISPVSVMAPPEPNDNTGQFGYSSMPQNSCQAQQFDSEGEHNMETEDYYLGGYDDSLCEAR</sequence>
<evidence type="ECO:0000313" key="6">
    <source>
        <dbReference type="EMBL" id="CAE0729656.1"/>
    </source>
</evidence>
<dbReference type="InterPro" id="IPR006671">
    <property type="entry name" value="Cyclin_N"/>
</dbReference>
<feature type="compositionally biased region" description="Polar residues" evidence="3">
    <location>
        <begin position="375"/>
        <end position="388"/>
    </location>
</feature>
<dbReference type="InterPro" id="IPR036915">
    <property type="entry name" value="Cyclin-like_sf"/>
</dbReference>
<dbReference type="SMART" id="SM01332">
    <property type="entry name" value="Cyclin_C"/>
    <property type="match status" value="1"/>
</dbReference>
<evidence type="ECO:0000259" key="5">
    <source>
        <dbReference type="SMART" id="SM01332"/>
    </source>
</evidence>
<keyword evidence="1 2" id="KW-0195">Cyclin</keyword>
<feature type="region of interest" description="Disordered" evidence="3">
    <location>
        <begin position="48"/>
        <end position="113"/>
    </location>
</feature>
<evidence type="ECO:0000256" key="1">
    <source>
        <dbReference type="ARBA" id="ARBA00023127"/>
    </source>
</evidence>
<gene>
    <name evidence="6" type="ORF">PAUS00366_LOCUS22441</name>
</gene>
<feature type="compositionally biased region" description="Low complexity" evidence="3">
    <location>
        <begin position="48"/>
        <end position="60"/>
    </location>
</feature>
<dbReference type="AlphaFoldDB" id="A0A7S4AWY1"/>
<dbReference type="EMBL" id="HBIX01034339">
    <property type="protein sequence ID" value="CAE0729656.1"/>
    <property type="molecule type" value="Transcribed_RNA"/>
</dbReference>
<feature type="domain" description="Cyclin-like" evidence="4">
    <location>
        <begin position="233"/>
        <end position="318"/>
    </location>
</feature>
<feature type="region of interest" description="Disordered" evidence="3">
    <location>
        <begin position="328"/>
        <end position="347"/>
    </location>
</feature>
<feature type="domain" description="Cyclin C-terminal" evidence="5">
    <location>
        <begin position="229"/>
        <end position="346"/>
    </location>
</feature>
<name>A0A7S4AWY1_9STRA</name>
<dbReference type="CDD" id="cd20537">
    <property type="entry name" value="CYCLIN_CCNO-like_rpt2"/>
    <property type="match status" value="1"/>
</dbReference>
<feature type="region of interest" description="Disordered" evidence="3">
    <location>
        <begin position="375"/>
        <end position="400"/>
    </location>
</feature>
<dbReference type="InterPro" id="IPR004367">
    <property type="entry name" value="Cyclin_C-dom"/>
</dbReference>
<dbReference type="Pfam" id="PF00134">
    <property type="entry name" value="Cyclin_N"/>
    <property type="match status" value="1"/>
</dbReference>
<comment type="similarity">
    <text evidence="2">Belongs to the cyclin family.</text>
</comment>